<dbReference type="GO" id="GO:0003677">
    <property type="term" value="F:DNA binding"/>
    <property type="evidence" value="ECO:0007669"/>
    <property type="project" value="InterPro"/>
</dbReference>
<evidence type="ECO:0000256" key="1">
    <source>
        <dbReference type="ARBA" id="ARBA00004123"/>
    </source>
</evidence>
<dbReference type="InterPro" id="IPR009025">
    <property type="entry name" value="RBP11-like_dimer"/>
</dbReference>
<dbReference type="GO" id="GO:0005666">
    <property type="term" value="C:RNA polymerase III complex"/>
    <property type="evidence" value="ECO:0007669"/>
    <property type="project" value="TreeGrafter"/>
</dbReference>
<comment type="similarity">
    <text evidence="6">Belongs to the archaeal Rpo11/eukaryotic RPB11/RPC19 RNA polymerase subunit family.</text>
</comment>
<dbReference type="GO" id="GO:0003899">
    <property type="term" value="F:DNA-directed RNA polymerase activity"/>
    <property type="evidence" value="ECO:0007669"/>
    <property type="project" value="InterPro"/>
</dbReference>
<dbReference type="OMA" id="TGTDRHC"/>
<sequence length="131" mass="14782">MNFSLLGNTMSSANQDQTSKKPILEVLDTKAGSDETVMTFILHDEDHTLGNALKYMLNKNPQVTFVGYSITHPSESKINLRIQTTGVPAVDVLKQAFRDLKKMCSHMLTTFESSTKYFKENHMEETLDSHP</sequence>
<dbReference type="GO" id="GO:0006362">
    <property type="term" value="P:transcription elongation by RNA polymerase I"/>
    <property type="evidence" value="ECO:0007669"/>
    <property type="project" value="TreeGrafter"/>
</dbReference>
<feature type="domain" description="DNA-directed RNA polymerase RBP11-like dimerisation" evidence="8">
    <location>
        <begin position="38"/>
        <end position="108"/>
    </location>
</feature>
<dbReference type="Proteomes" id="UP001165740">
    <property type="component" value="Chromosome 8"/>
</dbReference>
<evidence type="ECO:0000313" key="9">
    <source>
        <dbReference type="Proteomes" id="UP001165740"/>
    </source>
</evidence>
<dbReference type="PANTHER" id="PTHR13946">
    <property type="entry name" value="DNA-DIRECTED RNA POLYMERASE I,II,III"/>
    <property type="match status" value="1"/>
</dbReference>
<dbReference type="AlphaFoldDB" id="A0A9W3B6Y6"/>
<evidence type="ECO:0000256" key="6">
    <source>
        <dbReference type="ARBA" id="ARBA00025751"/>
    </source>
</evidence>
<gene>
    <name evidence="10" type="primary">LOC106063892</name>
</gene>
<keyword evidence="9" id="KW-1185">Reference proteome</keyword>
<evidence type="ECO:0000256" key="3">
    <source>
        <dbReference type="ARBA" id="ARBA00022478"/>
    </source>
</evidence>
<evidence type="ECO:0000256" key="7">
    <source>
        <dbReference type="ARBA" id="ARBA00031757"/>
    </source>
</evidence>
<evidence type="ECO:0000313" key="10">
    <source>
        <dbReference type="RefSeq" id="XP_055895155.1"/>
    </source>
</evidence>
<keyword evidence="5" id="KW-0539">Nucleus</keyword>
<dbReference type="PROSITE" id="PS01154">
    <property type="entry name" value="RNA_POL_L_13KD"/>
    <property type="match status" value="1"/>
</dbReference>
<evidence type="ECO:0000256" key="2">
    <source>
        <dbReference type="ARBA" id="ARBA00022079"/>
    </source>
</evidence>
<dbReference type="RefSeq" id="XP_055895155.1">
    <property type="nucleotide sequence ID" value="XM_056039180.1"/>
</dbReference>
<reference evidence="10" key="1">
    <citation type="submission" date="2025-08" db="UniProtKB">
        <authorList>
            <consortium name="RefSeq"/>
        </authorList>
    </citation>
    <scope>IDENTIFICATION</scope>
</reference>
<dbReference type="SUPFAM" id="SSF55257">
    <property type="entry name" value="RBP11-like subunits of RNA polymerase"/>
    <property type="match status" value="1"/>
</dbReference>
<protein>
    <recommendedName>
        <fullName evidence="2">DNA-directed RNA polymerases I and III subunit RPAC2</fullName>
    </recommendedName>
    <alternativeName>
        <fullName evidence="7">DNA-directed RNA polymerase I subunit D</fullName>
    </alternativeName>
</protein>
<dbReference type="InterPro" id="IPR036603">
    <property type="entry name" value="RBP11-like"/>
</dbReference>
<organism evidence="9 10">
    <name type="scientific">Biomphalaria glabrata</name>
    <name type="common">Bloodfluke planorb</name>
    <name type="synonym">Freshwater snail</name>
    <dbReference type="NCBI Taxonomy" id="6526"/>
    <lineage>
        <taxon>Eukaryota</taxon>
        <taxon>Metazoa</taxon>
        <taxon>Spiralia</taxon>
        <taxon>Lophotrochozoa</taxon>
        <taxon>Mollusca</taxon>
        <taxon>Gastropoda</taxon>
        <taxon>Heterobranchia</taxon>
        <taxon>Euthyneura</taxon>
        <taxon>Panpulmonata</taxon>
        <taxon>Hygrophila</taxon>
        <taxon>Lymnaeoidea</taxon>
        <taxon>Planorbidae</taxon>
        <taxon>Biomphalaria</taxon>
    </lineage>
</organism>
<evidence type="ECO:0000256" key="4">
    <source>
        <dbReference type="ARBA" id="ARBA00023163"/>
    </source>
</evidence>
<evidence type="ECO:0000259" key="8">
    <source>
        <dbReference type="Pfam" id="PF13656"/>
    </source>
</evidence>
<dbReference type="PANTHER" id="PTHR13946:SF28">
    <property type="entry name" value="DNA-DIRECTED RNA POLYMERASES I AND III SUBUNIT RPAC2"/>
    <property type="match status" value="1"/>
</dbReference>
<evidence type="ECO:0000256" key="5">
    <source>
        <dbReference type="ARBA" id="ARBA00023242"/>
    </source>
</evidence>
<dbReference type="GeneID" id="106063892"/>
<dbReference type="CDD" id="cd07029">
    <property type="entry name" value="RNAP_I_III_AC19"/>
    <property type="match status" value="1"/>
</dbReference>
<dbReference type="InterPro" id="IPR008193">
    <property type="entry name" value="RNA_pol_Rpb11_13-16kDa_CS"/>
</dbReference>
<dbReference type="GO" id="GO:0006383">
    <property type="term" value="P:transcription by RNA polymerase III"/>
    <property type="evidence" value="ECO:0007669"/>
    <property type="project" value="TreeGrafter"/>
</dbReference>
<dbReference type="FunFam" id="3.30.1360.10:FF:000006">
    <property type="entry name" value="DNA-directed RNA polymerases I and III subunit RPAC2"/>
    <property type="match status" value="1"/>
</dbReference>
<dbReference type="OrthoDB" id="510325at2759"/>
<keyword evidence="3" id="KW-0240">DNA-directed RNA polymerase</keyword>
<dbReference type="InterPro" id="IPR033898">
    <property type="entry name" value="RNAP_AC19"/>
</dbReference>
<dbReference type="Pfam" id="PF13656">
    <property type="entry name" value="RNA_pol_L_2"/>
    <property type="match status" value="1"/>
</dbReference>
<comment type="subcellular location">
    <subcellularLocation>
        <location evidence="1">Nucleus</location>
    </subcellularLocation>
</comment>
<dbReference type="GO" id="GO:0046983">
    <property type="term" value="F:protein dimerization activity"/>
    <property type="evidence" value="ECO:0007669"/>
    <property type="project" value="InterPro"/>
</dbReference>
<dbReference type="HAMAP" id="MF_00261">
    <property type="entry name" value="RNApol_arch_Rpo11"/>
    <property type="match status" value="1"/>
</dbReference>
<keyword evidence="4" id="KW-0804">Transcription</keyword>
<dbReference type="InterPro" id="IPR022905">
    <property type="entry name" value="Rpo11-like"/>
</dbReference>
<dbReference type="Gene3D" id="3.30.1360.10">
    <property type="entry name" value="RNA polymerase, RBP11-like subunit"/>
    <property type="match status" value="1"/>
</dbReference>
<accession>A0A9W3B6Y6</accession>
<dbReference type="GO" id="GO:0005736">
    <property type="term" value="C:RNA polymerase I complex"/>
    <property type="evidence" value="ECO:0007669"/>
    <property type="project" value="TreeGrafter"/>
</dbReference>
<name>A0A9W3B6Y6_BIOGL</name>
<proteinExistence type="inferred from homology"/>